<evidence type="ECO:0000259" key="1">
    <source>
        <dbReference type="Pfam" id="PF13358"/>
    </source>
</evidence>
<sequence length="89" mass="10001">MASYRERIVPLIHGWIQMNPGLKLMQDGAPGHAAAETSQECGITSIDWPPYSPDLNPMKTVWNLMKQWIQENHGDEKNLSYDGCTSRSG</sequence>
<dbReference type="Pfam" id="PF13358">
    <property type="entry name" value="DDE_3"/>
    <property type="match status" value="1"/>
</dbReference>
<dbReference type="EMBL" id="LDEV01001901">
    <property type="protein sequence ID" value="KLJ10789.1"/>
    <property type="molecule type" value="Genomic_DNA"/>
</dbReference>
<evidence type="ECO:0000313" key="2">
    <source>
        <dbReference type="EMBL" id="KLJ10789.1"/>
    </source>
</evidence>
<name>A0A0H1BH29_9EURO</name>
<dbReference type="GO" id="GO:0003676">
    <property type="term" value="F:nucleic acid binding"/>
    <property type="evidence" value="ECO:0007669"/>
    <property type="project" value="InterPro"/>
</dbReference>
<dbReference type="InterPro" id="IPR038717">
    <property type="entry name" value="Tc1-like_DDE_dom"/>
</dbReference>
<dbReference type="STRING" id="2060906.A0A0H1BH29"/>
<protein>
    <submittedName>
        <fullName evidence="2">Beta-glucosidase</fullName>
    </submittedName>
</protein>
<accession>A0A0H1BH29</accession>
<dbReference type="AlphaFoldDB" id="A0A0H1BH29"/>
<dbReference type="OrthoDB" id="4737581at2759"/>
<dbReference type="InterPro" id="IPR036397">
    <property type="entry name" value="RNaseH_sf"/>
</dbReference>
<keyword evidence="3" id="KW-1185">Reference proteome</keyword>
<feature type="domain" description="Tc1-like transposase DDE" evidence="1">
    <location>
        <begin position="27"/>
        <end position="78"/>
    </location>
</feature>
<proteinExistence type="predicted"/>
<evidence type="ECO:0000313" key="3">
    <source>
        <dbReference type="Proteomes" id="UP000053573"/>
    </source>
</evidence>
<reference evidence="3" key="1">
    <citation type="journal article" date="2015" name="PLoS Genet.">
        <title>The dynamic genome and transcriptome of the human fungal pathogen Blastomyces and close relative Emmonsia.</title>
        <authorList>
            <person name="Munoz J.F."/>
            <person name="Gauthier G.M."/>
            <person name="Desjardins C.A."/>
            <person name="Gallo J.E."/>
            <person name="Holder J."/>
            <person name="Sullivan T.D."/>
            <person name="Marty A.J."/>
            <person name="Carmen J.C."/>
            <person name="Chen Z."/>
            <person name="Ding L."/>
            <person name="Gujja S."/>
            <person name="Magrini V."/>
            <person name="Misas E."/>
            <person name="Mitreva M."/>
            <person name="Priest M."/>
            <person name="Saif S."/>
            <person name="Whiston E.A."/>
            <person name="Young S."/>
            <person name="Zeng Q."/>
            <person name="Goldman W.E."/>
            <person name="Mardis E.R."/>
            <person name="Taylor J.W."/>
            <person name="McEwen J.G."/>
            <person name="Clay O.K."/>
            <person name="Klein B.S."/>
            <person name="Cuomo C.A."/>
        </authorList>
    </citation>
    <scope>NUCLEOTIDE SEQUENCE [LARGE SCALE GENOMIC DNA]</scope>
    <source>
        <strain evidence="3">UAMH 139</strain>
    </source>
</reference>
<dbReference type="Gene3D" id="3.30.420.10">
    <property type="entry name" value="Ribonuclease H-like superfamily/Ribonuclease H"/>
    <property type="match status" value="1"/>
</dbReference>
<dbReference type="Proteomes" id="UP000053573">
    <property type="component" value="Unassembled WGS sequence"/>
</dbReference>
<organism evidence="2 3">
    <name type="scientific">Blastomyces silverae</name>
    <dbReference type="NCBI Taxonomy" id="2060906"/>
    <lineage>
        <taxon>Eukaryota</taxon>
        <taxon>Fungi</taxon>
        <taxon>Dikarya</taxon>
        <taxon>Ascomycota</taxon>
        <taxon>Pezizomycotina</taxon>
        <taxon>Eurotiomycetes</taxon>
        <taxon>Eurotiomycetidae</taxon>
        <taxon>Onygenales</taxon>
        <taxon>Ajellomycetaceae</taxon>
        <taxon>Blastomyces</taxon>
    </lineage>
</organism>
<gene>
    <name evidence="2" type="ORF">EMPG_13827</name>
</gene>
<comment type="caution">
    <text evidence="2">The sequence shown here is derived from an EMBL/GenBank/DDBJ whole genome shotgun (WGS) entry which is preliminary data.</text>
</comment>